<dbReference type="PRINTS" id="PR00742">
    <property type="entry name" value="GLHYDRLASE35"/>
</dbReference>
<dbReference type="InterPro" id="IPR001944">
    <property type="entry name" value="Glycoside_Hdrlase_35"/>
</dbReference>
<comment type="similarity">
    <text evidence="1 6">Belongs to the glycosyl hydrolase 35 family.</text>
</comment>
<protein>
    <recommendedName>
        <fullName evidence="5">Beta-galactosidase</fullName>
        <ecNumber evidence="5">3.2.1.23</ecNumber>
    </recommendedName>
</protein>
<feature type="active site" description="Nucleophile" evidence="4">
    <location>
        <position position="253"/>
    </location>
</feature>
<proteinExistence type="inferred from homology"/>
<feature type="domain" description="Beta-galactosidase 1-like first all-beta" evidence="8">
    <location>
        <begin position="390"/>
        <end position="498"/>
    </location>
</feature>
<evidence type="ECO:0000256" key="4">
    <source>
        <dbReference type="PIRSR" id="PIRSR006336-1"/>
    </source>
</evidence>
<dbReference type="InterPro" id="IPR031330">
    <property type="entry name" value="Gly_Hdrlase_35_cat"/>
</dbReference>
<accession>A0A4Q8AF98</accession>
<dbReference type="InterPro" id="IPR048913">
    <property type="entry name" value="BetaGal_gal-bd"/>
</dbReference>
<evidence type="ECO:0000259" key="7">
    <source>
        <dbReference type="Pfam" id="PF01301"/>
    </source>
</evidence>
<dbReference type="GO" id="GO:0004565">
    <property type="term" value="F:beta-galactosidase activity"/>
    <property type="evidence" value="ECO:0007669"/>
    <property type="project" value="UniProtKB-EC"/>
</dbReference>
<sequence>MTIHDAGLRPGPADETTPPGPALTFQAGAFLRNGQPHRIIAGSIHYFRVHPTQWADRLARLVALGVNTVDTYVAWNFHERTRGQRDFSAWRDLGQFIDLAQEAGLDVIVRPGPYICAEWDNGGLPSWVTRGRPSAARCAHPDFLSAVADWFDALLPLIVERQASHGGPVVAVQIENEYGSFGDDRQYMEWIRQALRERGVTEFMYTADGPTPLMLDGGMLEGTFAAATFGSRAATASRLFRERRPDEPFFCAEFWNGWFDHWGEGHHTRDAADAAASVGEILDLGGSVSLYMAHGGTNFGLTSGANHDGTHFQPTVTSYDSDAPISESGGLTQKFWQLRDQFQRFTGTCEIESLTTQPRTVEPLTATLTRTRGLLETLRNCGEPVRSPTPLTFEDVELDAGLLLYRARPVLPSGEVPVTLVGLRDRAHVFVDGVLRGIVSRNDDAQSVTLTGAGEEVLLEIVVENQGRINYGHLLGEGKGLDAVLVERRLVFQWDHIAVPLDRFTPADLGLAGWDANEPDHSEGAVAAATFEVAEPLDAFLALPDSGKGFVWVNDFLLGRYWERGPQETLYIPAALFRAGENTVTILDLERLGDRVELRAEPRLGPPQEHIETFDQQ</sequence>
<dbReference type="InterPro" id="IPR017853">
    <property type="entry name" value="GH"/>
</dbReference>
<keyword evidence="11" id="KW-1185">Reference proteome</keyword>
<dbReference type="PROSITE" id="PS01182">
    <property type="entry name" value="GLYCOSYL_HYDROL_F35"/>
    <property type="match status" value="1"/>
</dbReference>
<dbReference type="Pfam" id="PF21317">
    <property type="entry name" value="BetaGal_ABD_1"/>
    <property type="match status" value="1"/>
</dbReference>
<evidence type="ECO:0000256" key="5">
    <source>
        <dbReference type="RuleBase" id="RU000675"/>
    </source>
</evidence>
<gene>
    <name evidence="10" type="ORF">EV380_2489</name>
</gene>
<dbReference type="EC" id="3.2.1.23" evidence="5"/>
<evidence type="ECO:0000256" key="3">
    <source>
        <dbReference type="ARBA" id="ARBA00023295"/>
    </source>
</evidence>
<comment type="catalytic activity">
    <reaction evidence="5">
        <text>Hydrolysis of terminal non-reducing beta-D-galactose residues in beta-D-galactosides.</text>
        <dbReference type="EC" id="3.2.1.23"/>
    </reaction>
</comment>
<name>A0A4Q8AF98_9MICC</name>
<evidence type="ECO:0000259" key="8">
    <source>
        <dbReference type="Pfam" id="PF21317"/>
    </source>
</evidence>
<dbReference type="PIRSF" id="PIRSF006336">
    <property type="entry name" value="B-gal"/>
    <property type="match status" value="1"/>
</dbReference>
<dbReference type="Proteomes" id="UP000292685">
    <property type="component" value="Unassembled WGS sequence"/>
</dbReference>
<dbReference type="Pfam" id="PF01301">
    <property type="entry name" value="Glyco_hydro_35"/>
    <property type="match status" value="1"/>
</dbReference>
<dbReference type="SUPFAM" id="SSF49785">
    <property type="entry name" value="Galactose-binding domain-like"/>
    <property type="match status" value="1"/>
</dbReference>
<reference evidence="10 11" key="1">
    <citation type="submission" date="2019-02" db="EMBL/GenBank/DDBJ databases">
        <title>Sequencing the genomes of 1000 actinobacteria strains.</title>
        <authorList>
            <person name="Klenk H.-P."/>
        </authorList>
    </citation>
    <scope>NUCLEOTIDE SEQUENCE [LARGE SCALE GENOMIC DNA]</scope>
    <source>
        <strain evidence="10 11">DSM 17364</strain>
    </source>
</reference>
<evidence type="ECO:0000259" key="9">
    <source>
        <dbReference type="Pfam" id="PF21467"/>
    </source>
</evidence>
<keyword evidence="2 5" id="KW-0378">Hydrolase</keyword>
<evidence type="ECO:0000256" key="2">
    <source>
        <dbReference type="ARBA" id="ARBA00022801"/>
    </source>
</evidence>
<dbReference type="InterPro" id="IPR019801">
    <property type="entry name" value="Glyco_hydro_35_CS"/>
</dbReference>
<comment type="caution">
    <text evidence="10">The sequence shown here is derived from an EMBL/GenBank/DDBJ whole genome shotgun (WGS) entry which is preliminary data.</text>
</comment>
<dbReference type="Pfam" id="PF21467">
    <property type="entry name" value="BetaGal_gal-bd"/>
    <property type="match status" value="1"/>
</dbReference>
<dbReference type="Gene3D" id="2.60.120.260">
    <property type="entry name" value="Galactose-binding domain-like"/>
    <property type="match status" value="2"/>
</dbReference>
<dbReference type="EMBL" id="SHLA01000001">
    <property type="protein sequence ID" value="RZU62884.1"/>
    <property type="molecule type" value="Genomic_DNA"/>
</dbReference>
<feature type="domain" description="Beta-galactosidase galactose-binding" evidence="9">
    <location>
        <begin position="529"/>
        <end position="582"/>
    </location>
</feature>
<feature type="domain" description="Glycoside hydrolase 35 catalytic" evidence="7">
    <location>
        <begin position="30"/>
        <end position="343"/>
    </location>
</feature>
<organism evidence="10 11">
    <name type="scientific">Zhihengliuella halotolerans</name>
    <dbReference type="NCBI Taxonomy" id="370736"/>
    <lineage>
        <taxon>Bacteria</taxon>
        <taxon>Bacillati</taxon>
        <taxon>Actinomycetota</taxon>
        <taxon>Actinomycetes</taxon>
        <taxon>Micrococcales</taxon>
        <taxon>Micrococcaceae</taxon>
        <taxon>Zhihengliuella</taxon>
    </lineage>
</organism>
<dbReference type="SUPFAM" id="SSF51445">
    <property type="entry name" value="(Trans)glycosidases"/>
    <property type="match status" value="1"/>
</dbReference>
<dbReference type="RefSeq" id="WP_130451397.1">
    <property type="nucleotide sequence ID" value="NZ_SHLA01000001.1"/>
</dbReference>
<dbReference type="InterPro" id="IPR026283">
    <property type="entry name" value="B-gal_1-like"/>
</dbReference>
<evidence type="ECO:0000313" key="11">
    <source>
        <dbReference type="Proteomes" id="UP000292685"/>
    </source>
</evidence>
<dbReference type="OrthoDB" id="9813184at2"/>
<evidence type="ECO:0000256" key="1">
    <source>
        <dbReference type="ARBA" id="ARBA00009809"/>
    </source>
</evidence>
<dbReference type="InterPro" id="IPR048912">
    <property type="entry name" value="BetaGal1-like_ABD1"/>
</dbReference>
<dbReference type="PANTHER" id="PTHR23421">
    <property type="entry name" value="BETA-GALACTOSIDASE RELATED"/>
    <property type="match status" value="1"/>
</dbReference>
<feature type="active site" description="Proton donor" evidence="4">
    <location>
        <position position="177"/>
    </location>
</feature>
<dbReference type="Gene3D" id="3.20.20.80">
    <property type="entry name" value="Glycosidases"/>
    <property type="match status" value="1"/>
</dbReference>
<dbReference type="InterPro" id="IPR008979">
    <property type="entry name" value="Galactose-bd-like_sf"/>
</dbReference>
<evidence type="ECO:0000256" key="6">
    <source>
        <dbReference type="RuleBase" id="RU003679"/>
    </source>
</evidence>
<keyword evidence="3 5" id="KW-0326">Glycosidase</keyword>
<dbReference type="AlphaFoldDB" id="A0A4Q8AF98"/>
<evidence type="ECO:0000313" key="10">
    <source>
        <dbReference type="EMBL" id="RZU62884.1"/>
    </source>
</evidence>
<dbReference type="GO" id="GO:0005975">
    <property type="term" value="P:carbohydrate metabolic process"/>
    <property type="evidence" value="ECO:0007669"/>
    <property type="project" value="InterPro"/>
</dbReference>